<protein>
    <submittedName>
        <fullName evidence="1">Uncharacterized protein</fullName>
    </submittedName>
</protein>
<keyword evidence="2" id="KW-1185">Reference proteome</keyword>
<organism evidence="1 2">
    <name type="scientific">Gossypium stocksii</name>
    <dbReference type="NCBI Taxonomy" id="47602"/>
    <lineage>
        <taxon>Eukaryota</taxon>
        <taxon>Viridiplantae</taxon>
        <taxon>Streptophyta</taxon>
        <taxon>Embryophyta</taxon>
        <taxon>Tracheophyta</taxon>
        <taxon>Spermatophyta</taxon>
        <taxon>Magnoliopsida</taxon>
        <taxon>eudicotyledons</taxon>
        <taxon>Gunneridae</taxon>
        <taxon>Pentapetalae</taxon>
        <taxon>rosids</taxon>
        <taxon>malvids</taxon>
        <taxon>Malvales</taxon>
        <taxon>Malvaceae</taxon>
        <taxon>Malvoideae</taxon>
        <taxon>Gossypium</taxon>
    </lineage>
</organism>
<proteinExistence type="predicted"/>
<gene>
    <name evidence="1" type="ORF">J1N35_006973</name>
</gene>
<name>A0A9D4AF64_9ROSI</name>
<evidence type="ECO:0000313" key="2">
    <source>
        <dbReference type="Proteomes" id="UP000828251"/>
    </source>
</evidence>
<dbReference type="Proteomes" id="UP000828251">
    <property type="component" value="Unassembled WGS sequence"/>
</dbReference>
<comment type="caution">
    <text evidence="1">The sequence shown here is derived from an EMBL/GenBank/DDBJ whole genome shotgun (WGS) entry which is preliminary data.</text>
</comment>
<dbReference type="AlphaFoldDB" id="A0A9D4AF64"/>
<reference evidence="1 2" key="1">
    <citation type="journal article" date="2021" name="Plant Biotechnol. J.">
        <title>Multi-omics assisted identification of the key and species-specific regulatory components of drought-tolerant mechanisms in Gossypium stocksii.</title>
        <authorList>
            <person name="Yu D."/>
            <person name="Ke L."/>
            <person name="Zhang D."/>
            <person name="Wu Y."/>
            <person name="Sun Y."/>
            <person name="Mei J."/>
            <person name="Sun J."/>
            <person name="Sun Y."/>
        </authorList>
    </citation>
    <scope>NUCLEOTIDE SEQUENCE [LARGE SCALE GENOMIC DNA]</scope>
    <source>
        <strain evidence="2">cv. E1</strain>
        <tissue evidence="1">Leaf</tissue>
    </source>
</reference>
<dbReference type="EMBL" id="JAIQCV010000003">
    <property type="protein sequence ID" value="KAH1113595.1"/>
    <property type="molecule type" value="Genomic_DNA"/>
</dbReference>
<evidence type="ECO:0000313" key="1">
    <source>
        <dbReference type="EMBL" id="KAH1113595.1"/>
    </source>
</evidence>
<accession>A0A9D4AF64</accession>
<sequence>MVKFVRDAIRSAKPITQDMTSRLISLSIKSEEFVCSTSLEKIRKLLARREITYFDNFKYNFEILMGKHRLSEMQTCKGKNSRVLLPLYVFEASFRLHLHFFFEMLSCCRAATRQLIGSSWWTLMLHGEATSVNVFRRTYKVIPSSETTQKGFVYLLLKKEIKSSLILPPII</sequence>